<sequence>MDALLKESDIEAEGFEEIYKEMLTSLKNIIKDNTPKTGNTETTEF</sequence>
<organism evidence="1">
    <name type="scientific">candidate division CPR1 bacterium ADurb.Bin160</name>
    <dbReference type="NCBI Taxonomy" id="1852826"/>
    <lineage>
        <taxon>Bacteria</taxon>
        <taxon>candidate division CPR1</taxon>
    </lineage>
</organism>
<proteinExistence type="predicted"/>
<reference evidence="1" key="1">
    <citation type="submission" date="2017-02" db="EMBL/GenBank/DDBJ databases">
        <title>Delving into the versatile metabolic prowess of the omnipresent phylum Bacteroidetes.</title>
        <authorList>
            <person name="Nobu M.K."/>
            <person name="Mei R."/>
            <person name="Narihiro T."/>
            <person name="Kuroda K."/>
            <person name="Liu W.-T."/>
        </authorList>
    </citation>
    <scope>NUCLEOTIDE SEQUENCE</scope>
    <source>
        <strain evidence="1">ADurb.Bin160</strain>
    </source>
</reference>
<dbReference type="Proteomes" id="UP000485621">
    <property type="component" value="Unassembled WGS sequence"/>
</dbReference>
<evidence type="ECO:0000313" key="1">
    <source>
        <dbReference type="EMBL" id="OQB42107.1"/>
    </source>
</evidence>
<dbReference type="AlphaFoldDB" id="A0A1V5ZPH0"/>
<dbReference type="EMBL" id="MWDB01000006">
    <property type="protein sequence ID" value="OQB42107.1"/>
    <property type="molecule type" value="Genomic_DNA"/>
</dbReference>
<accession>A0A1V5ZPH0</accession>
<gene>
    <name evidence="1" type="ORF">BWY04_00466</name>
</gene>
<protein>
    <submittedName>
        <fullName evidence="1">Uncharacterized protein</fullName>
    </submittedName>
</protein>
<name>A0A1V5ZPH0_9BACT</name>
<comment type="caution">
    <text evidence="1">The sequence shown here is derived from an EMBL/GenBank/DDBJ whole genome shotgun (WGS) entry which is preliminary data.</text>
</comment>